<dbReference type="GO" id="GO:0004803">
    <property type="term" value="F:transposase activity"/>
    <property type="evidence" value="ECO:0007669"/>
    <property type="project" value="InterPro"/>
</dbReference>
<dbReference type="RefSeq" id="WP_119361870.1">
    <property type="nucleotide sequence ID" value="NZ_QWKX01000164.1"/>
</dbReference>
<name>A0A399DUZ5_9DEIN</name>
<comment type="caution">
    <text evidence="2">The sequence shown here is derived from an EMBL/GenBank/DDBJ whole genome shotgun (WGS) entry which is preliminary data.</text>
</comment>
<feature type="domain" description="Transposase IS4-like" evidence="1">
    <location>
        <begin position="139"/>
        <end position="296"/>
    </location>
</feature>
<dbReference type="EMBL" id="QWKX01000164">
    <property type="protein sequence ID" value="RIH74111.1"/>
    <property type="molecule type" value="Genomic_DNA"/>
</dbReference>
<dbReference type="AlphaFoldDB" id="A0A399DUZ5"/>
<dbReference type="Pfam" id="PF01609">
    <property type="entry name" value="DDE_Tnp_1"/>
    <property type="match status" value="1"/>
</dbReference>
<protein>
    <submittedName>
        <fullName evidence="2">Transposase DDE domain protein</fullName>
    </submittedName>
</protein>
<dbReference type="InterPro" id="IPR047658">
    <property type="entry name" value="IS4-like_transpos"/>
</dbReference>
<dbReference type="GO" id="GO:0006313">
    <property type="term" value="P:DNA transposition"/>
    <property type="evidence" value="ECO:0007669"/>
    <property type="project" value="InterPro"/>
</dbReference>
<dbReference type="SUPFAM" id="SSF53098">
    <property type="entry name" value="Ribonuclease H-like"/>
    <property type="match status" value="1"/>
</dbReference>
<evidence type="ECO:0000259" key="1">
    <source>
        <dbReference type="Pfam" id="PF01609"/>
    </source>
</evidence>
<accession>A0A399DUZ5</accession>
<evidence type="ECO:0000313" key="2">
    <source>
        <dbReference type="EMBL" id="RIH74111.1"/>
    </source>
</evidence>
<dbReference type="GO" id="GO:0003677">
    <property type="term" value="F:DNA binding"/>
    <property type="evidence" value="ECO:0007669"/>
    <property type="project" value="InterPro"/>
</dbReference>
<dbReference type="NCBIfam" id="NF033591">
    <property type="entry name" value="transpos_IS4_2"/>
    <property type="match status" value="1"/>
</dbReference>
<dbReference type="InterPro" id="IPR012337">
    <property type="entry name" value="RNaseH-like_sf"/>
</dbReference>
<evidence type="ECO:0000313" key="3">
    <source>
        <dbReference type="Proteomes" id="UP000266089"/>
    </source>
</evidence>
<gene>
    <name evidence="2" type="ORF">Mcate_02846</name>
</gene>
<proteinExistence type="predicted"/>
<sequence>MDHHSELIEVLRPHLKWHRARLDFLSAFVLALIRVRSVNLAQIALALNPWVHIASNYRRCQRFLAEFRLQQEVIGRLILQLLPQDPEHKLVLCLDRTEWTLGQVSLNLLFIGVAHQGVAYPLVWCFLGKAGSSNLRERLDLLRRLLSFLPKERIQSLCADREFACTGFLRYLRWQRLPYTLRIKAGNRVTYKGRSRPVQQLFQHLGYGEWEALPKRVQLWGQPTYLMGSRLRKGEYLLLITEAEPQRAPARYARRWEIETLFKACKSQGFDFESTHLTRAERIESLVALMSIALVWAHRVGEWRLQVRPIPIKNHARKLYSTFRYGLDYLRQLLFAPEARKAELYACVRLLSCT</sequence>
<reference evidence="2 3" key="1">
    <citation type="submission" date="2018-08" db="EMBL/GenBank/DDBJ databases">
        <title>Meiothermus cateniformans JCM 15151 genome sequencing project.</title>
        <authorList>
            <person name="Da Costa M.S."/>
            <person name="Albuquerque L."/>
            <person name="Raposo P."/>
            <person name="Froufe H.J.C."/>
            <person name="Barroso C.S."/>
            <person name="Egas C."/>
        </authorList>
    </citation>
    <scope>NUCLEOTIDE SEQUENCE [LARGE SCALE GENOMIC DNA]</scope>
    <source>
        <strain evidence="2 3">JCM 15151</strain>
    </source>
</reference>
<dbReference type="OrthoDB" id="29496at2"/>
<dbReference type="Proteomes" id="UP000266089">
    <property type="component" value="Unassembled WGS sequence"/>
</dbReference>
<organism evidence="2 3">
    <name type="scientific">Meiothermus taiwanensis</name>
    <dbReference type="NCBI Taxonomy" id="172827"/>
    <lineage>
        <taxon>Bacteria</taxon>
        <taxon>Thermotogati</taxon>
        <taxon>Deinococcota</taxon>
        <taxon>Deinococci</taxon>
        <taxon>Thermales</taxon>
        <taxon>Thermaceae</taxon>
        <taxon>Meiothermus</taxon>
    </lineage>
</organism>
<dbReference type="InterPro" id="IPR002559">
    <property type="entry name" value="Transposase_11"/>
</dbReference>